<dbReference type="PROSITE" id="PS51935">
    <property type="entry name" value="NLPC_P60"/>
    <property type="match status" value="1"/>
</dbReference>
<protein>
    <submittedName>
        <fullName evidence="6">C40 family peptidase</fullName>
    </submittedName>
</protein>
<proteinExistence type="inferred from homology"/>
<dbReference type="Gene3D" id="3.90.1720.10">
    <property type="entry name" value="endopeptidase domain like (from Nostoc punctiforme)"/>
    <property type="match status" value="1"/>
</dbReference>
<comment type="similarity">
    <text evidence="1">Belongs to the peptidase C40 family.</text>
</comment>
<evidence type="ECO:0000256" key="4">
    <source>
        <dbReference type="ARBA" id="ARBA00022807"/>
    </source>
</evidence>
<keyword evidence="3" id="KW-0378">Hydrolase</keyword>
<dbReference type="Pfam" id="PF00877">
    <property type="entry name" value="NLPC_P60"/>
    <property type="match status" value="1"/>
</dbReference>
<dbReference type="Pfam" id="PF23795">
    <property type="entry name" value="SH3_YKFC_2nd"/>
    <property type="match status" value="1"/>
</dbReference>
<comment type="caution">
    <text evidence="6">The sequence shown here is derived from an EMBL/GenBank/DDBJ whole genome shotgun (WGS) entry which is preliminary data.</text>
</comment>
<reference evidence="6 7" key="1">
    <citation type="submission" date="2022-06" db="EMBL/GenBank/DDBJ databases">
        <authorList>
            <person name="Jeon C.O."/>
        </authorList>
    </citation>
    <scope>NUCLEOTIDE SEQUENCE [LARGE SCALE GENOMIC DNA]</scope>
    <source>
        <strain evidence="6 7">KCTC 13943</strain>
    </source>
</reference>
<gene>
    <name evidence="6" type="ORF">NDK43_13030</name>
</gene>
<dbReference type="Proteomes" id="UP001523262">
    <property type="component" value="Unassembled WGS sequence"/>
</dbReference>
<evidence type="ECO:0000259" key="5">
    <source>
        <dbReference type="PROSITE" id="PS51935"/>
    </source>
</evidence>
<organism evidence="6 7">
    <name type="scientific">Neobacillus pocheonensis</name>
    <dbReference type="NCBI Taxonomy" id="363869"/>
    <lineage>
        <taxon>Bacteria</taxon>
        <taxon>Bacillati</taxon>
        <taxon>Bacillota</taxon>
        <taxon>Bacilli</taxon>
        <taxon>Bacillales</taxon>
        <taxon>Bacillaceae</taxon>
        <taxon>Neobacillus</taxon>
    </lineage>
</organism>
<dbReference type="InterPro" id="IPR051202">
    <property type="entry name" value="Peptidase_C40"/>
</dbReference>
<dbReference type="EMBL" id="JAMQCR010000001">
    <property type="protein sequence ID" value="MCM2533151.1"/>
    <property type="molecule type" value="Genomic_DNA"/>
</dbReference>
<dbReference type="PANTHER" id="PTHR47053:SF3">
    <property type="entry name" value="GAMMA-D-GLUTAMYL-L-LYSINE DIPEPTIDYL-PEPTIDASE"/>
    <property type="match status" value="1"/>
</dbReference>
<evidence type="ECO:0000256" key="3">
    <source>
        <dbReference type="ARBA" id="ARBA00022801"/>
    </source>
</evidence>
<evidence type="ECO:0000256" key="1">
    <source>
        <dbReference type="ARBA" id="ARBA00007074"/>
    </source>
</evidence>
<accession>A0ABT0W9Z3</accession>
<dbReference type="SUPFAM" id="SSF54001">
    <property type="entry name" value="Cysteine proteinases"/>
    <property type="match status" value="1"/>
</dbReference>
<evidence type="ECO:0000256" key="2">
    <source>
        <dbReference type="ARBA" id="ARBA00022670"/>
    </source>
</evidence>
<evidence type="ECO:0000313" key="7">
    <source>
        <dbReference type="Proteomes" id="UP001523262"/>
    </source>
</evidence>
<dbReference type="InterPro" id="IPR057812">
    <property type="entry name" value="SH3_YKFC_2nd"/>
</dbReference>
<dbReference type="InterPro" id="IPR038765">
    <property type="entry name" value="Papain-like_cys_pep_sf"/>
</dbReference>
<dbReference type="InterPro" id="IPR000064">
    <property type="entry name" value="NLP_P60_dom"/>
</dbReference>
<name>A0ABT0W9Z3_9BACI</name>
<keyword evidence="4" id="KW-0788">Thiol protease</keyword>
<evidence type="ECO:0000313" key="6">
    <source>
        <dbReference type="EMBL" id="MCM2533151.1"/>
    </source>
</evidence>
<keyword evidence="7" id="KW-1185">Reference proteome</keyword>
<dbReference type="PANTHER" id="PTHR47053">
    <property type="entry name" value="MUREIN DD-ENDOPEPTIDASE MEPH-RELATED"/>
    <property type="match status" value="1"/>
</dbReference>
<feature type="domain" description="NlpC/P60" evidence="5">
    <location>
        <begin position="178"/>
        <end position="302"/>
    </location>
</feature>
<sequence>MDRWLVNVPVMTVWTSYDSAREIDMEAVSNPVQIESWLDGLTYKTRLDLFEQNLIQTQVLYGHEVKIIGVKKDWAKIIIPEQPTSKDERGYPGWVPMCQLVECSKSWRFPDCPIVVVTSPKANLSTEANQFLMELSFQTTLPFLNEHDGMVFVKTPVGTAVLDLEDVVVFDSSTSISKGNGCDIVSTGEQFLYLPYLWGGVSSYGYDCSGFCYTIFKANGYVIPRDARDQANFGTKINLSEIKPGDLLFFAHEEGKGRIHHVGIYYGNGRMLHSPRTGMTIEIISLKGTVYEHELCVARRCWVETETES</sequence>
<dbReference type="Gene3D" id="2.30.30.40">
    <property type="entry name" value="SH3 Domains"/>
    <property type="match status" value="1"/>
</dbReference>
<keyword evidence="2" id="KW-0645">Protease</keyword>